<evidence type="ECO:0000256" key="1">
    <source>
        <dbReference type="ARBA" id="ARBA00008072"/>
    </source>
</evidence>
<name>A0A9P4PGY0_9PLEO</name>
<dbReference type="PANTHER" id="PTHR45348:SF2">
    <property type="entry name" value="ZINC-TYPE ALCOHOL DEHYDROGENASE-LIKE PROTEIN C2E1P3.01"/>
    <property type="match status" value="1"/>
</dbReference>
<keyword evidence="6" id="KW-1185">Reference proteome</keyword>
<dbReference type="InterPro" id="IPR011032">
    <property type="entry name" value="GroES-like_sf"/>
</dbReference>
<reference evidence="5" key="1">
    <citation type="journal article" date="2020" name="Stud. Mycol.">
        <title>101 Dothideomycetes genomes: a test case for predicting lifestyles and emergence of pathogens.</title>
        <authorList>
            <person name="Haridas S."/>
            <person name="Albert R."/>
            <person name="Binder M."/>
            <person name="Bloem J."/>
            <person name="Labutti K."/>
            <person name="Salamov A."/>
            <person name="Andreopoulos B."/>
            <person name="Baker S."/>
            <person name="Barry K."/>
            <person name="Bills G."/>
            <person name="Bluhm B."/>
            <person name="Cannon C."/>
            <person name="Castanera R."/>
            <person name="Culley D."/>
            <person name="Daum C."/>
            <person name="Ezra D."/>
            <person name="Gonzalez J."/>
            <person name="Henrissat B."/>
            <person name="Kuo A."/>
            <person name="Liang C."/>
            <person name="Lipzen A."/>
            <person name="Lutzoni F."/>
            <person name="Magnuson J."/>
            <person name="Mondo S."/>
            <person name="Nolan M."/>
            <person name="Ohm R."/>
            <person name="Pangilinan J."/>
            <person name="Park H.-J."/>
            <person name="Ramirez L."/>
            <person name="Alfaro M."/>
            <person name="Sun H."/>
            <person name="Tritt A."/>
            <person name="Yoshinaga Y."/>
            <person name="Zwiers L.-H."/>
            <person name="Turgeon B."/>
            <person name="Goodwin S."/>
            <person name="Spatafora J."/>
            <person name="Crous P."/>
            <person name="Grigoriev I."/>
        </authorList>
    </citation>
    <scope>NUCLEOTIDE SEQUENCE</scope>
    <source>
        <strain evidence="5">CBS 690.94</strain>
    </source>
</reference>
<dbReference type="SUPFAM" id="SSF51735">
    <property type="entry name" value="NAD(P)-binding Rossmann-fold domains"/>
    <property type="match status" value="1"/>
</dbReference>
<dbReference type="InterPro" id="IPR020843">
    <property type="entry name" value="ER"/>
</dbReference>
<accession>A0A9P4PGY0</accession>
<dbReference type="InterPro" id="IPR013154">
    <property type="entry name" value="ADH-like_N"/>
</dbReference>
<comment type="subunit">
    <text evidence="2">Monomer.</text>
</comment>
<evidence type="ECO:0000259" key="4">
    <source>
        <dbReference type="SMART" id="SM00829"/>
    </source>
</evidence>
<dbReference type="InterPro" id="IPR047122">
    <property type="entry name" value="Trans-enoyl_RdTase-like"/>
</dbReference>
<protein>
    <submittedName>
        <fullName evidence="5">GroES-like protein</fullName>
    </submittedName>
</protein>
<evidence type="ECO:0000256" key="3">
    <source>
        <dbReference type="ARBA" id="ARBA00023002"/>
    </source>
</evidence>
<dbReference type="InterPro" id="IPR013149">
    <property type="entry name" value="ADH-like_C"/>
</dbReference>
<dbReference type="AlphaFoldDB" id="A0A9P4PGY0"/>
<dbReference type="Gene3D" id="3.40.50.720">
    <property type="entry name" value="NAD(P)-binding Rossmann-like Domain"/>
    <property type="match status" value="1"/>
</dbReference>
<keyword evidence="3" id="KW-0560">Oxidoreductase</keyword>
<dbReference type="Gene3D" id="3.90.180.10">
    <property type="entry name" value="Medium-chain alcohol dehydrogenases, catalytic domain"/>
    <property type="match status" value="1"/>
</dbReference>
<sequence>MPTNSAAWMLGPKQRLQVREAPYPKPGPGEVVVRNRAVAINPIDWILQTQGTAMAFGWIKYPFVFGNDVAGEVVHVGEQVARLKIGDRVTGQAHSVEKSFNNSAYGGFQQYTILLERNTTTIPKTMSFESATVLPLAFATAAAGLFEKDQLNLEYPQLDANPTGKTLLVWGGSTSVGLSAIQLAVAAGYEVISTASPRNFDLLKSLGANEVYNYNDPKVVDDVVTAMKGKTSAGALAIGENSMFRCLDVLSRCKGDKHMAMATYPVPSQPKRFAMLQTIYYFVTSMISITVKSKLRRIATSFVWGSVAHSPVGEAVYANFLPAALTNGKFRAAPEPVVAGEGLEAIQGAIELQKKGVSARKVVVRLN</sequence>
<comment type="caution">
    <text evidence="5">The sequence shown here is derived from an EMBL/GenBank/DDBJ whole genome shotgun (WGS) entry which is preliminary data.</text>
</comment>
<organism evidence="5 6">
    <name type="scientific">Karstenula rhodostoma CBS 690.94</name>
    <dbReference type="NCBI Taxonomy" id="1392251"/>
    <lineage>
        <taxon>Eukaryota</taxon>
        <taxon>Fungi</taxon>
        <taxon>Dikarya</taxon>
        <taxon>Ascomycota</taxon>
        <taxon>Pezizomycotina</taxon>
        <taxon>Dothideomycetes</taxon>
        <taxon>Pleosporomycetidae</taxon>
        <taxon>Pleosporales</taxon>
        <taxon>Massarineae</taxon>
        <taxon>Didymosphaeriaceae</taxon>
        <taxon>Karstenula</taxon>
    </lineage>
</organism>
<gene>
    <name evidence="5" type="ORF">P171DRAFT_416552</name>
</gene>
<comment type="similarity">
    <text evidence="1">Belongs to the zinc-containing alcohol dehydrogenase family.</text>
</comment>
<dbReference type="CDD" id="cd08249">
    <property type="entry name" value="enoyl_reductase_like"/>
    <property type="match status" value="1"/>
</dbReference>
<dbReference type="SUPFAM" id="SSF50129">
    <property type="entry name" value="GroES-like"/>
    <property type="match status" value="1"/>
</dbReference>
<dbReference type="SMART" id="SM00829">
    <property type="entry name" value="PKS_ER"/>
    <property type="match status" value="1"/>
</dbReference>
<dbReference type="EMBL" id="MU001503">
    <property type="protein sequence ID" value="KAF2443143.1"/>
    <property type="molecule type" value="Genomic_DNA"/>
</dbReference>
<evidence type="ECO:0000313" key="5">
    <source>
        <dbReference type="EMBL" id="KAF2443143.1"/>
    </source>
</evidence>
<dbReference type="Proteomes" id="UP000799764">
    <property type="component" value="Unassembled WGS sequence"/>
</dbReference>
<dbReference type="PANTHER" id="PTHR45348">
    <property type="entry name" value="HYPOTHETICAL OXIDOREDUCTASE (EUROFUNG)"/>
    <property type="match status" value="1"/>
</dbReference>
<proteinExistence type="inferred from homology"/>
<dbReference type="OrthoDB" id="10257049at2759"/>
<feature type="domain" description="Enoyl reductase (ER)" evidence="4">
    <location>
        <begin position="11"/>
        <end position="364"/>
    </location>
</feature>
<dbReference type="GO" id="GO:0016651">
    <property type="term" value="F:oxidoreductase activity, acting on NAD(P)H"/>
    <property type="evidence" value="ECO:0007669"/>
    <property type="project" value="InterPro"/>
</dbReference>
<dbReference type="InterPro" id="IPR036291">
    <property type="entry name" value="NAD(P)-bd_dom_sf"/>
</dbReference>
<evidence type="ECO:0000313" key="6">
    <source>
        <dbReference type="Proteomes" id="UP000799764"/>
    </source>
</evidence>
<dbReference type="Pfam" id="PF08240">
    <property type="entry name" value="ADH_N"/>
    <property type="match status" value="1"/>
</dbReference>
<evidence type="ECO:0000256" key="2">
    <source>
        <dbReference type="ARBA" id="ARBA00011245"/>
    </source>
</evidence>
<dbReference type="Pfam" id="PF00107">
    <property type="entry name" value="ADH_zinc_N"/>
    <property type="match status" value="1"/>
</dbReference>